<accession>A0A254TTF8</accession>
<keyword evidence="2" id="KW-1185">Reference proteome</keyword>
<evidence type="ECO:0000313" key="1">
    <source>
        <dbReference type="EMBL" id="OWW23008.1"/>
    </source>
</evidence>
<organism evidence="1 2">
    <name type="scientific">Noviherbaspirillum denitrificans</name>
    <dbReference type="NCBI Taxonomy" id="1968433"/>
    <lineage>
        <taxon>Bacteria</taxon>
        <taxon>Pseudomonadati</taxon>
        <taxon>Pseudomonadota</taxon>
        <taxon>Betaproteobacteria</taxon>
        <taxon>Burkholderiales</taxon>
        <taxon>Oxalobacteraceae</taxon>
        <taxon>Noviherbaspirillum</taxon>
    </lineage>
</organism>
<dbReference type="Proteomes" id="UP000197535">
    <property type="component" value="Unassembled WGS sequence"/>
</dbReference>
<dbReference type="AlphaFoldDB" id="A0A254TTF8"/>
<evidence type="ECO:0000313" key="2">
    <source>
        <dbReference type="Proteomes" id="UP000197535"/>
    </source>
</evidence>
<gene>
    <name evidence="1" type="ORF">AYR66_22570</name>
</gene>
<dbReference type="InterPro" id="IPR013362">
    <property type="entry name" value="Pilus_4_PilV"/>
</dbReference>
<comment type="caution">
    <text evidence="1">The sequence shown here is derived from an EMBL/GenBank/DDBJ whole genome shotgun (WGS) entry which is preliminary data.</text>
</comment>
<proteinExistence type="predicted"/>
<protein>
    <recommendedName>
        <fullName evidence="3">Type IV pilus modification protein PilV</fullName>
    </recommendedName>
</protein>
<reference evidence="1 2" key="1">
    <citation type="submission" date="2016-02" db="EMBL/GenBank/DDBJ databases">
        <authorList>
            <person name="Wen L."/>
            <person name="He K."/>
            <person name="Yang H."/>
        </authorList>
    </citation>
    <scope>NUCLEOTIDE SEQUENCE [LARGE SCALE GENOMIC DNA]</scope>
    <source>
        <strain evidence="1 2">TSA40</strain>
    </source>
</reference>
<sequence length="176" mass="18746">MIEVLVTIVILTFGLLGLVGMQSRLQLSQMDAYQRAQALVLLDDMASRMASNRETSTIPNYVTDTTPLGTGHSCSISSGSTRQQRDSCEWSNALQGAAETSGSSRIGAMAGARGCIERVIGTNNYRVIVAWQGMGPTVAPANDCGSGEYKDTQGSTDERYRRTISTIVSIGTLTGN</sequence>
<dbReference type="NCBIfam" id="TIGR02523">
    <property type="entry name" value="type_IV_pilV"/>
    <property type="match status" value="1"/>
</dbReference>
<dbReference type="EMBL" id="LSTO01000001">
    <property type="protein sequence ID" value="OWW23008.1"/>
    <property type="molecule type" value="Genomic_DNA"/>
</dbReference>
<evidence type="ECO:0008006" key="3">
    <source>
        <dbReference type="Google" id="ProtNLM"/>
    </source>
</evidence>
<name>A0A254TTF8_9BURK</name>
<dbReference type="OrthoDB" id="8929815at2"/>